<feature type="region of interest" description="Disordered" evidence="1">
    <location>
        <begin position="696"/>
        <end position="803"/>
    </location>
</feature>
<evidence type="ECO:0000256" key="1">
    <source>
        <dbReference type="SAM" id="MobiDB-lite"/>
    </source>
</evidence>
<feature type="domain" description="Amidase" evidence="4">
    <location>
        <begin position="50"/>
        <end position="346"/>
    </location>
</feature>
<feature type="chain" id="PRO_5016834010" description="Thioredoxin domain-containing protein" evidence="2">
    <location>
        <begin position="21"/>
        <end position="958"/>
    </location>
</feature>
<evidence type="ECO:0000313" key="6">
    <source>
        <dbReference type="Proteomes" id="UP000253664"/>
    </source>
</evidence>
<dbReference type="Gene3D" id="3.40.30.10">
    <property type="entry name" value="Glutaredoxin"/>
    <property type="match status" value="1"/>
</dbReference>
<evidence type="ECO:0000256" key="2">
    <source>
        <dbReference type="SAM" id="SignalP"/>
    </source>
</evidence>
<keyword evidence="2" id="KW-0732">Signal</keyword>
<dbReference type="Pfam" id="PF01425">
    <property type="entry name" value="Amidase"/>
    <property type="match status" value="1"/>
</dbReference>
<dbReference type="InterPro" id="IPR036249">
    <property type="entry name" value="Thioredoxin-like_sf"/>
</dbReference>
<sequence length="958" mass="102953">MKPLLRLLLALAPLASTTVSELAPKFPPLLDSTLDDLQAGLEAGHFTSVDLVRAYVARIEQVNDQLRAVLEINPEAEAIAKVLDLERRNGQRRGPLHGIPVLVKDNMATHDAMNTTGGSFALLGATVDEDSTVVSKLRRAGAIILGKSNMSDWAGARSPTCPEGWSPRGGQTVGAYFAGQNPQGSSSGSAVATSIGLAWAALGTETTTSITGPAHANNIVAIKPTIGLTSRHLVIPLSRRQDSVGSMARTVKDAAALLSAIAGPDANDNYTSAIPFKQLASYVEACRPGALQGKRIGVVRGFEQLKPQPDQTVLLSLASFNSSLDVLTEAGAILVDGISLPDLPEYSEFPLRGLCILSDMRDRLPEDYLRHLKKNPSGISSLRDLRRSVLETKSEGDCDTLLWDVALSMSPGDKFVHDMAGRGLSSTVMRTHSLDALIMPPLYAALVASVSGLPVVTVPLGATPSDTAIVANPDGGGTNIMGPNHPFGISFVGDAFKDANTRHGSTPNTAANRLMFPYNRADPLLSPFDCISTMFELPEAKRVRREDLEASDGLSQISDDDTDDAVRASLQAQLEKSLGFESCDVKSTTDKGSTLPVSRALNDEEKNDAGEFEFRLFSTAGSVPKVVLDAGDEAPGEGDIVAKRPPTHYLASIPEKLRQEYEVSSVSGEDVLARSRCRSWGLELPWKVITVTTFSKARPDGGSTTESAGNTEPAKRKRPGKKMRIAMRKRERAARERHDLEVKQEVEKAEHLKNKKTKLNRAKKLRRRAKEKDKKMAAVNAAPGSDAELGSLEDGPGWRSVKDGTDMRIAIPRTFVRRLSSLPNSSKMGQNSPLRNISSEEEFTSLLQKTTYVVVDFTADSVAPIFESLAAKYSVPNVLAFAKVNVDNVGTVAAKYSITAMPTFLFFKEAKQVAVNGQAMIRGADATALTSAAEKIVGFDRLRESLGLESAFSSRGEQ</sequence>
<dbReference type="Pfam" id="PF00085">
    <property type="entry name" value="Thioredoxin"/>
    <property type="match status" value="1"/>
</dbReference>
<dbReference type="CDD" id="cd02947">
    <property type="entry name" value="TRX_family"/>
    <property type="match status" value="1"/>
</dbReference>
<dbReference type="InterPro" id="IPR013766">
    <property type="entry name" value="Thioredoxin_domain"/>
</dbReference>
<evidence type="ECO:0000259" key="3">
    <source>
        <dbReference type="Pfam" id="PF00085"/>
    </source>
</evidence>
<keyword evidence="6" id="KW-1185">Reference proteome</keyword>
<dbReference type="EMBL" id="LKCN02000007">
    <property type="protein sequence ID" value="RCI12040.1"/>
    <property type="molecule type" value="Genomic_DNA"/>
</dbReference>
<dbReference type="AlphaFoldDB" id="A0A367LC90"/>
<feature type="domain" description="Thioredoxin" evidence="3">
    <location>
        <begin position="839"/>
        <end position="914"/>
    </location>
</feature>
<dbReference type="Proteomes" id="UP000253664">
    <property type="component" value="Unassembled WGS sequence"/>
</dbReference>
<dbReference type="PANTHER" id="PTHR42678:SF34">
    <property type="entry name" value="OS04G0183300 PROTEIN"/>
    <property type="match status" value="1"/>
</dbReference>
<reference evidence="5 6" key="1">
    <citation type="journal article" date="2015" name="BMC Genomics">
        <title>Insights from the genome of Ophiocordyceps polyrhachis-furcata to pathogenicity and host specificity in insect fungi.</title>
        <authorList>
            <person name="Wichadakul D."/>
            <person name="Kobmoo N."/>
            <person name="Ingsriswang S."/>
            <person name="Tangphatsornruang S."/>
            <person name="Chantasingh D."/>
            <person name="Luangsa-ard J.J."/>
            <person name="Eurwilaichitr L."/>
        </authorList>
    </citation>
    <scope>NUCLEOTIDE SEQUENCE [LARGE SCALE GENOMIC DNA]</scope>
    <source>
        <strain evidence="5 6">BCC 54312</strain>
    </source>
</reference>
<dbReference type="PANTHER" id="PTHR42678">
    <property type="entry name" value="AMIDASE"/>
    <property type="match status" value="1"/>
</dbReference>
<dbReference type="Gene3D" id="3.90.1300.10">
    <property type="entry name" value="Amidase signature (AS) domain"/>
    <property type="match status" value="1"/>
</dbReference>
<feature type="signal peptide" evidence="2">
    <location>
        <begin position="1"/>
        <end position="20"/>
    </location>
</feature>
<dbReference type="InterPro" id="IPR036928">
    <property type="entry name" value="AS_sf"/>
</dbReference>
<evidence type="ECO:0000259" key="4">
    <source>
        <dbReference type="Pfam" id="PF01425"/>
    </source>
</evidence>
<name>A0A367LC90_9HYPO</name>
<feature type="compositionally biased region" description="Basic residues" evidence="1">
    <location>
        <begin position="715"/>
        <end position="732"/>
    </location>
</feature>
<dbReference type="Pfam" id="PF09428">
    <property type="entry name" value="DUF2011"/>
    <property type="match status" value="1"/>
</dbReference>
<feature type="compositionally biased region" description="Basic and acidic residues" evidence="1">
    <location>
        <begin position="733"/>
        <end position="752"/>
    </location>
</feature>
<accession>A0A367LC90</accession>
<feature type="compositionally biased region" description="Basic residues" evidence="1">
    <location>
        <begin position="753"/>
        <end position="769"/>
    </location>
</feature>
<dbReference type="InterPro" id="IPR018555">
    <property type="entry name" value="C630.06c-like"/>
</dbReference>
<dbReference type="SUPFAM" id="SSF52833">
    <property type="entry name" value="Thioredoxin-like"/>
    <property type="match status" value="1"/>
</dbReference>
<dbReference type="STRING" id="1330021.A0A367LC90"/>
<evidence type="ECO:0008006" key="7">
    <source>
        <dbReference type="Google" id="ProtNLM"/>
    </source>
</evidence>
<protein>
    <recommendedName>
        <fullName evidence="7">Thioredoxin domain-containing protein</fullName>
    </recommendedName>
</protein>
<dbReference type="InterPro" id="IPR023631">
    <property type="entry name" value="Amidase_dom"/>
</dbReference>
<dbReference type="SUPFAM" id="SSF75304">
    <property type="entry name" value="Amidase signature (AS) enzymes"/>
    <property type="match status" value="1"/>
</dbReference>
<dbReference type="OrthoDB" id="566138at2759"/>
<comment type="caution">
    <text evidence="5">The sequence shown here is derived from an EMBL/GenBank/DDBJ whole genome shotgun (WGS) entry which is preliminary data.</text>
</comment>
<evidence type="ECO:0000313" key="5">
    <source>
        <dbReference type="EMBL" id="RCI12040.1"/>
    </source>
</evidence>
<organism evidence="5 6">
    <name type="scientific">Ophiocordyceps polyrhachis-furcata BCC 54312</name>
    <dbReference type="NCBI Taxonomy" id="1330021"/>
    <lineage>
        <taxon>Eukaryota</taxon>
        <taxon>Fungi</taxon>
        <taxon>Dikarya</taxon>
        <taxon>Ascomycota</taxon>
        <taxon>Pezizomycotina</taxon>
        <taxon>Sordariomycetes</taxon>
        <taxon>Hypocreomycetidae</taxon>
        <taxon>Hypocreales</taxon>
        <taxon>Ophiocordycipitaceae</taxon>
        <taxon>Ophiocordyceps</taxon>
    </lineage>
</organism>
<proteinExistence type="predicted"/>
<gene>
    <name evidence="5" type="ORF">L249_0530</name>
</gene>